<organism evidence="1 2">
    <name type="scientific">Suillus luteus UH-Slu-Lm8-n1</name>
    <dbReference type="NCBI Taxonomy" id="930992"/>
    <lineage>
        <taxon>Eukaryota</taxon>
        <taxon>Fungi</taxon>
        <taxon>Dikarya</taxon>
        <taxon>Basidiomycota</taxon>
        <taxon>Agaricomycotina</taxon>
        <taxon>Agaricomycetes</taxon>
        <taxon>Agaricomycetidae</taxon>
        <taxon>Boletales</taxon>
        <taxon>Suillineae</taxon>
        <taxon>Suillaceae</taxon>
        <taxon>Suillus</taxon>
    </lineage>
</organism>
<dbReference type="InParanoid" id="A0A0D0AJ96"/>
<sequence>MFAEGDQLWTKRRLSLQRDQSISVTIDTQEIHYNHEGQRTVYNFQGGQRVTSPTLSPKTTFRDIENPALHIDSAQITDIGPART</sequence>
<reference evidence="1 2" key="1">
    <citation type="submission" date="2014-04" db="EMBL/GenBank/DDBJ databases">
        <authorList>
            <consortium name="DOE Joint Genome Institute"/>
            <person name="Kuo A."/>
            <person name="Ruytinx J."/>
            <person name="Rineau F."/>
            <person name="Colpaert J."/>
            <person name="Kohler A."/>
            <person name="Nagy L.G."/>
            <person name="Floudas D."/>
            <person name="Copeland A."/>
            <person name="Barry K.W."/>
            <person name="Cichocki N."/>
            <person name="Veneault-Fourrey C."/>
            <person name="LaButti K."/>
            <person name="Lindquist E.A."/>
            <person name="Lipzen A."/>
            <person name="Lundell T."/>
            <person name="Morin E."/>
            <person name="Murat C."/>
            <person name="Sun H."/>
            <person name="Tunlid A."/>
            <person name="Henrissat B."/>
            <person name="Grigoriev I.V."/>
            <person name="Hibbett D.S."/>
            <person name="Martin F."/>
            <person name="Nordberg H.P."/>
            <person name="Cantor M.N."/>
            <person name="Hua S.X."/>
        </authorList>
    </citation>
    <scope>NUCLEOTIDE SEQUENCE [LARGE SCALE GENOMIC DNA]</scope>
    <source>
        <strain evidence="1 2">UH-Slu-Lm8-n1</strain>
    </source>
</reference>
<evidence type="ECO:0000313" key="1">
    <source>
        <dbReference type="EMBL" id="KIK41916.1"/>
    </source>
</evidence>
<protein>
    <submittedName>
        <fullName evidence="1">Uncharacterized protein</fullName>
    </submittedName>
</protein>
<name>A0A0D0AJ96_9AGAM</name>
<dbReference type="HOGENOM" id="CLU_2528954_0_0_1"/>
<dbReference type="Proteomes" id="UP000054485">
    <property type="component" value="Unassembled WGS sequence"/>
</dbReference>
<reference evidence="2" key="2">
    <citation type="submission" date="2015-01" db="EMBL/GenBank/DDBJ databases">
        <title>Evolutionary Origins and Diversification of the Mycorrhizal Mutualists.</title>
        <authorList>
            <consortium name="DOE Joint Genome Institute"/>
            <consortium name="Mycorrhizal Genomics Consortium"/>
            <person name="Kohler A."/>
            <person name="Kuo A."/>
            <person name="Nagy L.G."/>
            <person name="Floudas D."/>
            <person name="Copeland A."/>
            <person name="Barry K.W."/>
            <person name="Cichocki N."/>
            <person name="Veneault-Fourrey C."/>
            <person name="LaButti K."/>
            <person name="Lindquist E.A."/>
            <person name="Lipzen A."/>
            <person name="Lundell T."/>
            <person name="Morin E."/>
            <person name="Murat C."/>
            <person name="Riley R."/>
            <person name="Ohm R."/>
            <person name="Sun H."/>
            <person name="Tunlid A."/>
            <person name="Henrissat B."/>
            <person name="Grigoriev I.V."/>
            <person name="Hibbett D.S."/>
            <person name="Martin F."/>
        </authorList>
    </citation>
    <scope>NUCLEOTIDE SEQUENCE [LARGE SCALE GENOMIC DNA]</scope>
    <source>
        <strain evidence="2">UH-Slu-Lm8-n1</strain>
    </source>
</reference>
<keyword evidence="2" id="KW-1185">Reference proteome</keyword>
<proteinExistence type="predicted"/>
<gene>
    <name evidence="1" type="ORF">CY34DRAFT_805481</name>
</gene>
<accession>A0A0D0AJ96</accession>
<evidence type="ECO:0000313" key="2">
    <source>
        <dbReference type="Proteomes" id="UP000054485"/>
    </source>
</evidence>
<dbReference type="EMBL" id="KN835253">
    <property type="protein sequence ID" value="KIK41916.1"/>
    <property type="molecule type" value="Genomic_DNA"/>
</dbReference>
<dbReference type="AlphaFoldDB" id="A0A0D0AJ96"/>